<evidence type="ECO:0000313" key="9">
    <source>
        <dbReference type="Proteomes" id="UP000019484"/>
    </source>
</evidence>
<dbReference type="PROSITE" id="PS50217">
    <property type="entry name" value="BZIP"/>
    <property type="match status" value="1"/>
</dbReference>
<dbReference type="PROSITE" id="PS00036">
    <property type="entry name" value="BZIP_BASIC"/>
    <property type="match status" value="1"/>
</dbReference>
<keyword evidence="5" id="KW-0539">Nucleus</keyword>
<feature type="region of interest" description="Disordered" evidence="6">
    <location>
        <begin position="121"/>
        <end position="146"/>
    </location>
</feature>
<evidence type="ECO:0000259" key="7">
    <source>
        <dbReference type="PROSITE" id="PS50217"/>
    </source>
</evidence>
<feature type="region of interest" description="Disordered" evidence="6">
    <location>
        <begin position="163"/>
        <end position="188"/>
    </location>
</feature>
<dbReference type="Proteomes" id="UP000019484">
    <property type="component" value="Unassembled WGS sequence"/>
</dbReference>
<dbReference type="STRING" id="1182541.W9XNE6"/>
<feature type="region of interest" description="Disordered" evidence="6">
    <location>
        <begin position="242"/>
        <end position="266"/>
    </location>
</feature>
<dbReference type="CDD" id="cd14705">
    <property type="entry name" value="bZIP_Zip1"/>
    <property type="match status" value="1"/>
</dbReference>
<dbReference type="AlphaFoldDB" id="W9XNE6"/>
<proteinExistence type="predicted"/>
<evidence type="ECO:0000256" key="3">
    <source>
        <dbReference type="ARBA" id="ARBA00023125"/>
    </source>
</evidence>
<accession>W9XNE6</accession>
<feature type="compositionally biased region" description="Basic and acidic residues" evidence="6">
    <location>
        <begin position="163"/>
        <end position="173"/>
    </location>
</feature>
<dbReference type="EMBL" id="AMWN01000007">
    <property type="protein sequence ID" value="EXJ81758.1"/>
    <property type="molecule type" value="Genomic_DNA"/>
</dbReference>
<dbReference type="HOGENOM" id="CLU_056562_0_0_1"/>
<evidence type="ECO:0000256" key="2">
    <source>
        <dbReference type="ARBA" id="ARBA00023015"/>
    </source>
</evidence>
<evidence type="ECO:0000256" key="1">
    <source>
        <dbReference type="ARBA" id="ARBA00004123"/>
    </source>
</evidence>
<keyword evidence="9" id="KW-1185">Reference proteome</keyword>
<reference evidence="8 9" key="1">
    <citation type="submission" date="2013-03" db="EMBL/GenBank/DDBJ databases">
        <title>The Genome Sequence of Capronia coronata CBS 617.96.</title>
        <authorList>
            <consortium name="The Broad Institute Genomics Platform"/>
            <person name="Cuomo C."/>
            <person name="de Hoog S."/>
            <person name="Gorbushina A."/>
            <person name="Walker B."/>
            <person name="Young S.K."/>
            <person name="Zeng Q."/>
            <person name="Gargeya S."/>
            <person name="Fitzgerald M."/>
            <person name="Haas B."/>
            <person name="Abouelleil A."/>
            <person name="Allen A.W."/>
            <person name="Alvarado L."/>
            <person name="Arachchi H.M."/>
            <person name="Berlin A.M."/>
            <person name="Chapman S.B."/>
            <person name="Gainer-Dewar J."/>
            <person name="Goldberg J."/>
            <person name="Griggs A."/>
            <person name="Gujja S."/>
            <person name="Hansen M."/>
            <person name="Howarth C."/>
            <person name="Imamovic A."/>
            <person name="Ireland A."/>
            <person name="Larimer J."/>
            <person name="McCowan C."/>
            <person name="Murphy C."/>
            <person name="Pearson M."/>
            <person name="Poon T.W."/>
            <person name="Priest M."/>
            <person name="Roberts A."/>
            <person name="Saif S."/>
            <person name="Shea T."/>
            <person name="Sisk P."/>
            <person name="Sykes S."/>
            <person name="Wortman J."/>
            <person name="Nusbaum C."/>
            <person name="Birren B."/>
        </authorList>
    </citation>
    <scope>NUCLEOTIDE SEQUENCE [LARGE SCALE GENOMIC DNA]</scope>
    <source>
        <strain evidence="8 9">CBS 617.96</strain>
    </source>
</reference>
<gene>
    <name evidence="8" type="ORF">A1O1_07823</name>
</gene>
<evidence type="ECO:0000256" key="4">
    <source>
        <dbReference type="ARBA" id="ARBA00023163"/>
    </source>
</evidence>
<dbReference type="GO" id="GO:0005634">
    <property type="term" value="C:nucleus"/>
    <property type="evidence" value="ECO:0007669"/>
    <property type="project" value="UniProtKB-SubCell"/>
</dbReference>
<evidence type="ECO:0000256" key="5">
    <source>
        <dbReference type="ARBA" id="ARBA00023242"/>
    </source>
</evidence>
<dbReference type="InterPro" id="IPR046347">
    <property type="entry name" value="bZIP_sf"/>
</dbReference>
<evidence type="ECO:0000313" key="8">
    <source>
        <dbReference type="EMBL" id="EXJ81758.1"/>
    </source>
</evidence>
<dbReference type="SMART" id="SM00338">
    <property type="entry name" value="BRLZ"/>
    <property type="match status" value="1"/>
</dbReference>
<comment type="caution">
    <text evidence="8">The sequence shown here is derived from an EMBL/GenBank/DDBJ whole genome shotgun (WGS) entry which is preliminary data.</text>
</comment>
<keyword evidence="2" id="KW-0805">Transcription regulation</keyword>
<name>W9XNE6_9EURO</name>
<dbReference type="OrthoDB" id="1939598at2759"/>
<dbReference type="FunFam" id="1.20.5.170:FF:000075">
    <property type="entry name" value="BZIP transcription factor (MetR)"/>
    <property type="match status" value="1"/>
</dbReference>
<dbReference type="SUPFAM" id="SSF57959">
    <property type="entry name" value="Leucine zipper domain"/>
    <property type="match status" value="1"/>
</dbReference>
<sequence length="266" mass="29898">MSTYRGRTGPNFSEYLNNLNTLASPYDQEHFSPDEIELSQDLAMFTNTDFTHFDIPPLPEDGSFNFDVNEAKNNHNSNIKYEDLLSGPEPVQNTYPQPNIETSAAESSQFYSTYNTPIQPAPASGVGNVEHRASPSVSSTGPIPASRKKSVTVDFNAMGAEERSRLAAEEDKRRRNTAASARFRVKKKQREQALERTVKEVQDVNAKLEARLSQLEMENKWLKDLITEKNGLQSKEEMAAAYQQFRKDSEERDLKASEHTTGVGTN</sequence>
<dbReference type="GO" id="GO:0001228">
    <property type="term" value="F:DNA-binding transcription activator activity, RNA polymerase II-specific"/>
    <property type="evidence" value="ECO:0007669"/>
    <property type="project" value="TreeGrafter"/>
</dbReference>
<organism evidence="8 9">
    <name type="scientific">Capronia coronata CBS 617.96</name>
    <dbReference type="NCBI Taxonomy" id="1182541"/>
    <lineage>
        <taxon>Eukaryota</taxon>
        <taxon>Fungi</taxon>
        <taxon>Dikarya</taxon>
        <taxon>Ascomycota</taxon>
        <taxon>Pezizomycotina</taxon>
        <taxon>Eurotiomycetes</taxon>
        <taxon>Chaetothyriomycetidae</taxon>
        <taxon>Chaetothyriales</taxon>
        <taxon>Herpotrichiellaceae</taxon>
        <taxon>Capronia</taxon>
    </lineage>
</organism>
<feature type="domain" description="BZIP" evidence="7">
    <location>
        <begin position="170"/>
        <end position="229"/>
    </location>
</feature>
<dbReference type="eggNOG" id="ENOG502S7ZI">
    <property type="taxonomic scope" value="Eukaryota"/>
</dbReference>
<dbReference type="PANTHER" id="PTHR13044:SF14">
    <property type="entry name" value="CRYPTOCEPHAL, ISOFORM A"/>
    <property type="match status" value="1"/>
</dbReference>
<keyword evidence="4" id="KW-0804">Transcription</keyword>
<protein>
    <recommendedName>
        <fullName evidence="7">BZIP domain-containing protein</fullName>
    </recommendedName>
</protein>
<evidence type="ECO:0000256" key="6">
    <source>
        <dbReference type="SAM" id="MobiDB-lite"/>
    </source>
</evidence>
<dbReference type="InterPro" id="IPR004827">
    <property type="entry name" value="bZIP"/>
</dbReference>
<dbReference type="GO" id="GO:0000977">
    <property type="term" value="F:RNA polymerase II transcription regulatory region sequence-specific DNA binding"/>
    <property type="evidence" value="ECO:0007669"/>
    <property type="project" value="TreeGrafter"/>
</dbReference>
<dbReference type="PANTHER" id="PTHR13044">
    <property type="entry name" value="ACTIVATING TRANSCRIPTION FACTOR ATF 4/5"/>
    <property type="match status" value="1"/>
</dbReference>
<dbReference type="Pfam" id="PF07716">
    <property type="entry name" value="bZIP_2"/>
    <property type="match status" value="1"/>
</dbReference>
<dbReference type="Gene3D" id="1.20.5.170">
    <property type="match status" value="1"/>
</dbReference>
<dbReference type="RefSeq" id="XP_007726879.1">
    <property type="nucleotide sequence ID" value="XM_007728689.1"/>
</dbReference>
<comment type="subcellular location">
    <subcellularLocation>
        <location evidence="1">Nucleus</location>
    </subcellularLocation>
</comment>
<feature type="compositionally biased region" description="Basic and acidic residues" evidence="6">
    <location>
        <begin position="245"/>
        <end position="258"/>
    </location>
</feature>
<keyword evidence="3" id="KW-0238">DNA-binding</keyword>
<dbReference type="GeneID" id="19162678"/>